<proteinExistence type="predicted"/>
<dbReference type="WBParaSite" id="PEQ_0000801601-mRNA-1">
    <property type="protein sequence ID" value="PEQ_0000801601-mRNA-1"/>
    <property type="gene ID" value="PEQ_0000801601"/>
</dbReference>
<reference evidence="2" key="1">
    <citation type="submission" date="2022-11" db="UniProtKB">
        <authorList>
            <consortium name="WormBaseParasite"/>
        </authorList>
    </citation>
    <scope>IDENTIFICATION</scope>
</reference>
<dbReference type="AlphaFoldDB" id="A0A914RNZ5"/>
<sequence>MVSNRRSVYQVSALSTIDGSLCVYHGFNGEPEKRLHI</sequence>
<organism evidence="1 2">
    <name type="scientific">Parascaris equorum</name>
    <name type="common">Equine roundworm</name>
    <dbReference type="NCBI Taxonomy" id="6256"/>
    <lineage>
        <taxon>Eukaryota</taxon>
        <taxon>Metazoa</taxon>
        <taxon>Ecdysozoa</taxon>
        <taxon>Nematoda</taxon>
        <taxon>Chromadorea</taxon>
        <taxon>Rhabditida</taxon>
        <taxon>Spirurina</taxon>
        <taxon>Ascaridomorpha</taxon>
        <taxon>Ascaridoidea</taxon>
        <taxon>Ascarididae</taxon>
        <taxon>Parascaris</taxon>
    </lineage>
</organism>
<dbReference type="Proteomes" id="UP000887564">
    <property type="component" value="Unplaced"/>
</dbReference>
<protein>
    <submittedName>
        <fullName evidence="2">Uncharacterized protein</fullName>
    </submittedName>
</protein>
<name>A0A914RNZ5_PAREQ</name>
<accession>A0A914RNZ5</accession>
<keyword evidence="1" id="KW-1185">Reference proteome</keyword>
<evidence type="ECO:0000313" key="1">
    <source>
        <dbReference type="Proteomes" id="UP000887564"/>
    </source>
</evidence>
<evidence type="ECO:0000313" key="2">
    <source>
        <dbReference type="WBParaSite" id="PEQ_0000801601-mRNA-1"/>
    </source>
</evidence>